<dbReference type="PRINTS" id="PR01837">
    <property type="entry name" value="MGTCSAPBPROT"/>
</dbReference>
<dbReference type="Gene3D" id="3.30.70.260">
    <property type="match status" value="1"/>
</dbReference>
<dbReference type="GO" id="GO:0005886">
    <property type="term" value="C:plasma membrane"/>
    <property type="evidence" value="ECO:0007669"/>
    <property type="project" value="UniProtKB-SubCell"/>
</dbReference>
<keyword evidence="11" id="KW-1185">Reference proteome</keyword>
<evidence type="ECO:0000256" key="1">
    <source>
        <dbReference type="ARBA" id="ARBA00004651"/>
    </source>
</evidence>
<dbReference type="Proteomes" id="UP000294902">
    <property type="component" value="Unassembled WGS sequence"/>
</dbReference>
<dbReference type="PANTHER" id="PTHR33778:SF3">
    <property type="entry name" value="PROTEIN MGTC"/>
    <property type="match status" value="1"/>
</dbReference>
<dbReference type="InterPro" id="IPR049177">
    <property type="entry name" value="MgtC_SapB_SrpB_YhiD_N"/>
</dbReference>
<evidence type="ECO:0000259" key="9">
    <source>
        <dbReference type="Pfam" id="PF21770"/>
    </source>
</evidence>
<evidence type="ECO:0000313" key="10">
    <source>
        <dbReference type="EMBL" id="TCT13996.1"/>
    </source>
</evidence>
<name>A0A4R3MK91_9FIRM</name>
<dbReference type="PANTHER" id="PTHR33778">
    <property type="entry name" value="PROTEIN MGTC"/>
    <property type="match status" value="1"/>
</dbReference>
<comment type="subcellular location">
    <subcellularLocation>
        <location evidence="1">Cell membrane</location>
        <topology evidence="1">Multi-pass membrane protein</topology>
    </subcellularLocation>
</comment>
<keyword evidence="4 7" id="KW-0812">Transmembrane</keyword>
<evidence type="ECO:0000256" key="5">
    <source>
        <dbReference type="ARBA" id="ARBA00022989"/>
    </source>
</evidence>
<reference evidence="10 11" key="1">
    <citation type="submission" date="2019-03" db="EMBL/GenBank/DDBJ databases">
        <title>Genomic Encyclopedia of Type Strains, Phase IV (KMG-IV): sequencing the most valuable type-strain genomes for metagenomic binning, comparative biology and taxonomic classification.</title>
        <authorList>
            <person name="Goeker M."/>
        </authorList>
    </citation>
    <scope>NUCLEOTIDE SEQUENCE [LARGE SCALE GENOMIC DNA]</scope>
    <source>
        <strain evidence="10 11">DSM 24629</strain>
    </source>
</reference>
<evidence type="ECO:0000256" key="6">
    <source>
        <dbReference type="ARBA" id="ARBA00023136"/>
    </source>
</evidence>
<evidence type="ECO:0000256" key="4">
    <source>
        <dbReference type="ARBA" id="ARBA00022692"/>
    </source>
</evidence>
<protein>
    <submittedName>
        <fullName evidence="10">Putative Mg2+ transporter-C (MgtC) family protein</fullName>
    </submittedName>
</protein>
<feature type="transmembrane region" description="Helical" evidence="7">
    <location>
        <begin position="62"/>
        <end position="79"/>
    </location>
</feature>
<evidence type="ECO:0000256" key="3">
    <source>
        <dbReference type="ARBA" id="ARBA00022475"/>
    </source>
</evidence>
<evidence type="ECO:0000256" key="2">
    <source>
        <dbReference type="ARBA" id="ARBA00009298"/>
    </source>
</evidence>
<dbReference type="Pfam" id="PF21770">
    <property type="entry name" value="MgtC_SapB_C"/>
    <property type="match status" value="1"/>
</dbReference>
<comment type="caution">
    <text evidence="10">The sequence shown here is derived from an EMBL/GenBank/DDBJ whole genome shotgun (WGS) entry which is preliminary data.</text>
</comment>
<comment type="similarity">
    <text evidence="2">Belongs to the MgtC/SapB family.</text>
</comment>
<accession>A0A4R3MK91</accession>
<feature type="domain" description="MgtC-like C-terminal" evidence="9">
    <location>
        <begin position="147"/>
        <end position="224"/>
    </location>
</feature>
<dbReference type="OrthoDB" id="9811198at2"/>
<feature type="transmembrane region" description="Helical" evidence="7">
    <location>
        <begin position="34"/>
        <end position="55"/>
    </location>
</feature>
<sequence length="229" mass="24981">MNLITFSSRVLVAFLLGILIGTERQWRQRMAGLRTNALVAVGSSLFVLLSAMVEFDSSPTRTAAAVVSGIGFLGGGVILREGFHVRGLNTAATLWCSAAVGVLCGGGFLVEAFIGTLVILMANTVLRRIQYKMNQSHYKSMELELSYRLQLVCTLEDVGHIRARTVEVLSKSPLILISLSSEETDNPLYMEVTAEILSTVGNKELLEKVVQELSLEKTISSIKWNIAMS</sequence>
<organism evidence="10 11">
    <name type="scientific">Natranaerovirga pectinivora</name>
    <dbReference type="NCBI Taxonomy" id="682400"/>
    <lineage>
        <taxon>Bacteria</taxon>
        <taxon>Bacillati</taxon>
        <taxon>Bacillota</taxon>
        <taxon>Clostridia</taxon>
        <taxon>Lachnospirales</taxon>
        <taxon>Natranaerovirgaceae</taxon>
        <taxon>Natranaerovirga</taxon>
    </lineage>
</organism>
<feature type="transmembrane region" description="Helical" evidence="7">
    <location>
        <begin position="99"/>
        <end position="126"/>
    </location>
</feature>
<dbReference type="InterPro" id="IPR048640">
    <property type="entry name" value="MgtC-like_C"/>
</dbReference>
<dbReference type="RefSeq" id="WP_132252864.1">
    <property type="nucleotide sequence ID" value="NZ_SMAL01000007.1"/>
</dbReference>
<keyword evidence="5 7" id="KW-1133">Transmembrane helix</keyword>
<evidence type="ECO:0000313" key="11">
    <source>
        <dbReference type="Proteomes" id="UP000294902"/>
    </source>
</evidence>
<dbReference type="EMBL" id="SMAL01000007">
    <property type="protein sequence ID" value="TCT13996.1"/>
    <property type="molecule type" value="Genomic_DNA"/>
</dbReference>
<feature type="domain" description="MgtC/SapB/SrpB/YhiD N-terminal" evidence="8">
    <location>
        <begin position="11"/>
        <end position="130"/>
    </location>
</feature>
<evidence type="ECO:0000256" key="7">
    <source>
        <dbReference type="SAM" id="Phobius"/>
    </source>
</evidence>
<evidence type="ECO:0000259" key="8">
    <source>
        <dbReference type="Pfam" id="PF02308"/>
    </source>
</evidence>
<keyword evidence="6 7" id="KW-0472">Membrane</keyword>
<proteinExistence type="inferred from homology"/>
<keyword evidence="3" id="KW-1003">Cell membrane</keyword>
<dbReference type="Pfam" id="PF02308">
    <property type="entry name" value="MgtC"/>
    <property type="match status" value="1"/>
</dbReference>
<dbReference type="InterPro" id="IPR003416">
    <property type="entry name" value="MgtC/SapB/SrpB/YhiD_fam"/>
</dbReference>
<gene>
    <name evidence="10" type="ORF">EDC18_10765</name>
</gene>
<dbReference type="AlphaFoldDB" id="A0A4R3MK91"/>